<accession>K2K8H2</accession>
<feature type="transmembrane region" description="Helical" evidence="1">
    <location>
        <begin position="249"/>
        <end position="268"/>
    </location>
</feature>
<feature type="transmembrane region" description="Helical" evidence="1">
    <location>
        <begin position="96"/>
        <end position="118"/>
    </location>
</feature>
<dbReference type="eggNOG" id="ENOG502Z7N0">
    <property type="taxonomic scope" value="Bacteria"/>
</dbReference>
<evidence type="ECO:0000313" key="2">
    <source>
        <dbReference type="EMBL" id="EKE82882.1"/>
    </source>
</evidence>
<dbReference type="RefSeq" id="WP_008488966.1">
    <property type="nucleotide sequence ID" value="NZ_AMRG01000010.1"/>
</dbReference>
<comment type="caution">
    <text evidence="2">The sequence shown here is derived from an EMBL/GenBank/DDBJ whole genome shotgun (WGS) entry which is preliminary data.</text>
</comment>
<dbReference type="AlphaFoldDB" id="K2K8H2"/>
<evidence type="ECO:0008006" key="4">
    <source>
        <dbReference type="Google" id="ProtNLM"/>
    </source>
</evidence>
<feature type="transmembrane region" description="Helical" evidence="1">
    <location>
        <begin position="165"/>
        <end position="185"/>
    </location>
</feature>
<evidence type="ECO:0000256" key="1">
    <source>
        <dbReference type="SAM" id="Phobius"/>
    </source>
</evidence>
<feature type="transmembrane region" description="Helical" evidence="1">
    <location>
        <begin position="273"/>
        <end position="290"/>
    </location>
</feature>
<dbReference type="EMBL" id="AMRG01000010">
    <property type="protein sequence ID" value="EKE82882.1"/>
    <property type="molecule type" value="Genomic_DNA"/>
</dbReference>
<keyword evidence="3" id="KW-1185">Reference proteome</keyword>
<feature type="transmembrane region" description="Helical" evidence="1">
    <location>
        <begin position="197"/>
        <end position="214"/>
    </location>
</feature>
<keyword evidence="1" id="KW-0812">Transmembrane</keyword>
<gene>
    <name evidence="2" type="ORF">A10D4_08584</name>
</gene>
<feature type="transmembrane region" description="Helical" evidence="1">
    <location>
        <begin position="296"/>
        <end position="317"/>
    </location>
</feature>
<feature type="transmembrane region" description="Helical" evidence="1">
    <location>
        <begin position="138"/>
        <end position="158"/>
    </location>
</feature>
<reference evidence="2 3" key="1">
    <citation type="journal article" date="2012" name="J. Bacteriol.">
        <title>Genome Sequence of Idiomarina xiamenensis Type Strain 10-D-4.</title>
        <authorList>
            <person name="Lai Q."/>
            <person name="Wang L."/>
            <person name="Wang W."/>
            <person name="Shao Z."/>
        </authorList>
    </citation>
    <scope>NUCLEOTIDE SEQUENCE [LARGE SCALE GENOMIC DNA]</scope>
    <source>
        <strain evidence="2 3">10-D-4</strain>
    </source>
</reference>
<proteinExistence type="predicted"/>
<sequence length="342" mass="38831">MKISKNQLERAAQAQLISTEQARELWQFLQRQQAQQPQFNATHVLYYLGGLLAIAAMTLLMNLGWQSFGGLALIGIGLIYAVLGIILTESFRAKQLAIPAGICATFVVCLTPLVIYGLQDYLTAIPAGSDYRDYHRYVSWSWFYMEIGTLLVAALLAWRYRYGFLLMPVAVTLWYLSMDVAVMIYGQDLNWDLRKQVSMYVGLAMIALALWVDIRSRHLAQADYAFWLYLFGALAFWGGLSLQESDSELAKATFFVINLLMIGVGVLLARRVFVVLGGLGSFGYLGYLSYQVFADSWLFPLLLTVIGLFVIYLGVVWQKHEARINARCRAWLPLAWQRWLKQ</sequence>
<evidence type="ECO:0000313" key="3">
    <source>
        <dbReference type="Proteomes" id="UP000014115"/>
    </source>
</evidence>
<keyword evidence="1" id="KW-0472">Membrane</keyword>
<dbReference type="OrthoDB" id="1675191at2"/>
<dbReference type="PATRIC" id="fig|740709.3.peg.1736"/>
<protein>
    <recommendedName>
        <fullName evidence="4">DUF2157 domain-containing protein</fullName>
    </recommendedName>
</protein>
<feature type="transmembrane region" description="Helical" evidence="1">
    <location>
        <begin position="71"/>
        <end position="89"/>
    </location>
</feature>
<organism evidence="2 3">
    <name type="scientific">Idiomarina xiamenensis 10-D-4</name>
    <dbReference type="NCBI Taxonomy" id="740709"/>
    <lineage>
        <taxon>Bacteria</taxon>
        <taxon>Pseudomonadati</taxon>
        <taxon>Pseudomonadota</taxon>
        <taxon>Gammaproteobacteria</taxon>
        <taxon>Alteromonadales</taxon>
        <taxon>Idiomarinaceae</taxon>
        <taxon>Idiomarina</taxon>
    </lineage>
</organism>
<dbReference type="Proteomes" id="UP000014115">
    <property type="component" value="Unassembled WGS sequence"/>
</dbReference>
<feature type="transmembrane region" description="Helical" evidence="1">
    <location>
        <begin position="44"/>
        <end position="65"/>
    </location>
</feature>
<keyword evidence="1" id="KW-1133">Transmembrane helix</keyword>
<name>K2K8H2_9GAMM</name>
<feature type="transmembrane region" description="Helical" evidence="1">
    <location>
        <begin position="226"/>
        <end position="243"/>
    </location>
</feature>